<dbReference type="UniPathway" id="UPA00074">
    <property type="reaction ID" value="UER00129"/>
</dbReference>
<evidence type="ECO:0000256" key="11">
    <source>
        <dbReference type="ARBA" id="ARBA00033093"/>
    </source>
</evidence>
<evidence type="ECO:0000256" key="3">
    <source>
        <dbReference type="ARBA" id="ARBA00013047"/>
    </source>
</evidence>
<dbReference type="GO" id="GO:0046084">
    <property type="term" value="P:adenine biosynthetic process"/>
    <property type="evidence" value="ECO:0007669"/>
    <property type="project" value="TreeGrafter"/>
</dbReference>
<dbReference type="GO" id="GO:0005524">
    <property type="term" value="F:ATP binding"/>
    <property type="evidence" value="ECO:0007669"/>
    <property type="project" value="UniProtKB-KW"/>
</dbReference>
<name>B4RMP6_NEIG2</name>
<gene>
    <name evidence="13" type="primary">purM</name>
    <name evidence="16" type="ordered locus">NGK_1406</name>
</gene>
<dbReference type="HOGENOM" id="CLU_047116_0_0_4"/>
<keyword evidence="13" id="KW-0963">Cytoplasm</keyword>
<proteinExistence type="inferred from homology"/>
<evidence type="ECO:0000256" key="5">
    <source>
        <dbReference type="ARBA" id="ARBA00022598"/>
    </source>
</evidence>
<keyword evidence="7 13" id="KW-0658">Purine biosynthesis</keyword>
<evidence type="ECO:0000259" key="14">
    <source>
        <dbReference type="Pfam" id="PF00586"/>
    </source>
</evidence>
<dbReference type="FunFam" id="3.90.650.10:FF:000001">
    <property type="entry name" value="Phosphoribosylformylglycinamidine cyclo-ligase"/>
    <property type="match status" value="1"/>
</dbReference>
<evidence type="ECO:0000256" key="6">
    <source>
        <dbReference type="ARBA" id="ARBA00022741"/>
    </source>
</evidence>
<keyword evidence="5 13" id="KW-0436">Ligase</keyword>
<dbReference type="GO" id="GO:0004637">
    <property type="term" value="F:phosphoribosylamine-glycine ligase activity"/>
    <property type="evidence" value="ECO:0007669"/>
    <property type="project" value="TreeGrafter"/>
</dbReference>
<dbReference type="Pfam" id="PF02769">
    <property type="entry name" value="AIRS_C"/>
    <property type="match status" value="1"/>
</dbReference>
<evidence type="ECO:0000313" key="17">
    <source>
        <dbReference type="Proteomes" id="UP000002564"/>
    </source>
</evidence>
<dbReference type="InterPro" id="IPR036921">
    <property type="entry name" value="PurM-like_N_sf"/>
</dbReference>
<dbReference type="InterPro" id="IPR004733">
    <property type="entry name" value="PurM_cligase"/>
</dbReference>
<dbReference type="NCBIfam" id="TIGR00878">
    <property type="entry name" value="purM"/>
    <property type="match status" value="1"/>
</dbReference>
<dbReference type="AlphaFoldDB" id="B4RMP6"/>
<sequence length="378" mass="40939">MFTILSKNLNLQTRNKVEYAPLFYRPIPIYQGKTMSTSLSYRDAGVGIDAGDQLVEKIKPFAKRTMRPEVLGDLGGFGALVEIGKKYQNPVLVSGTDGVGTKLKLAFDWDKHDTVGIDLVAMSVNDILVQGAEPLFFLDYFACGKLDVPRATDVIKGIAQGCEESGCALIGGETAEMPGMYPVGEYDLAGFAVGVVEKENVITGLSIGAGDVVLGLASNGAHSNGYSLIRKIIERDNPDLDAEFDNGKTLREAVIAPTRLYVKPILAALEKFTIKGMAHITGGGITENVPRVLPKNTVAQIDAESWELPKLFQWLQKAGNVETQEMYRTFNCGIGMVVIVAAEDADAVRSFLSGQGETVYRLGCIRERQGNEHQTQVA</sequence>
<dbReference type="Gene3D" id="3.30.1330.10">
    <property type="entry name" value="PurM-like, N-terminal domain"/>
    <property type="match status" value="1"/>
</dbReference>
<dbReference type="Proteomes" id="UP000002564">
    <property type="component" value="Chromosome"/>
</dbReference>
<dbReference type="Gene3D" id="3.90.650.10">
    <property type="entry name" value="PurM-like C-terminal domain"/>
    <property type="match status" value="1"/>
</dbReference>
<dbReference type="HAMAP" id="MF_00741">
    <property type="entry name" value="AIRS"/>
    <property type="match status" value="1"/>
</dbReference>
<dbReference type="InterPro" id="IPR036676">
    <property type="entry name" value="PurM-like_C_sf"/>
</dbReference>
<dbReference type="CDD" id="cd02196">
    <property type="entry name" value="PurM"/>
    <property type="match status" value="1"/>
</dbReference>
<dbReference type="GO" id="GO:0004641">
    <property type="term" value="F:phosphoribosylformylglycinamidine cyclo-ligase activity"/>
    <property type="evidence" value="ECO:0007669"/>
    <property type="project" value="UniProtKB-UniRule"/>
</dbReference>
<evidence type="ECO:0000259" key="15">
    <source>
        <dbReference type="Pfam" id="PF02769"/>
    </source>
</evidence>
<dbReference type="PANTHER" id="PTHR10520:SF12">
    <property type="entry name" value="TRIFUNCTIONAL PURINE BIOSYNTHETIC PROTEIN ADENOSINE-3"/>
    <property type="match status" value="1"/>
</dbReference>
<feature type="domain" description="PurM-like N-terminal" evidence="14">
    <location>
        <begin position="90"/>
        <end position="196"/>
    </location>
</feature>
<dbReference type="Pfam" id="PF00586">
    <property type="entry name" value="AIRS"/>
    <property type="match status" value="1"/>
</dbReference>
<dbReference type="EC" id="6.3.3.1" evidence="3 13"/>
<organism evidence="16 17">
    <name type="scientific">Neisseria gonorrhoeae (strain NCCP11945)</name>
    <dbReference type="NCBI Taxonomy" id="521006"/>
    <lineage>
        <taxon>Bacteria</taxon>
        <taxon>Pseudomonadati</taxon>
        <taxon>Pseudomonadota</taxon>
        <taxon>Betaproteobacteria</taxon>
        <taxon>Neisseriales</taxon>
        <taxon>Neisseriaceae</taxon>
        <taxon>Neisseria</taxon>
    </lineage>
</organism>
<comment type="catalytic activity">
    <reaction evidence="12 13">
        <text>2-formamido-N(1)-(5-O-phospho-beta-D-ribosyl)acetamidine + ATP = 5-amino-1-(5-phospho-beta-D-ribosyl)imidazole + ADP + phosphate + H(+)</text>
        <dbReference type="Rhea" id="RHEA:23032"/>
        <dbReference type="ChEBI" id="CHEBI:15378"/>
        <dbReference type="ChEBI" id="CHEBI:30616"/>
        <dbReference type="ChEBI" id="CHEBI:43474"/>
        <dbReference type="ChEBI" id="CHEBI:137981"/>
        <dbReference type="ChEBI" id="CHEBI:147287"/>
        <dbReference type="ChEBI" id="CHEBI:456216"/>
        <dbReference type="EC" id="6.3.3.1"/>
    </reaction>
</comment>
<evidence type="ECO:0000313" key="16">
    <source>
        <dbReference type="EMBL" id="ACF30079.1"/>
    </source>
</evidence>
<keyword evidence="8 13" id="KW-0067">ATP-binding</keyword>
<feature type="domain" description="PurM-like C-terminal" evidence="15">
    <location>
        <begin position="209"/>
        <end position="372"/>
    </location>
</feature>
<keyword evidence="6 13" id="KW-0547">Nucleotide-binding</keyword>
<reference evidence="16 17" key="1">
    <citation type="journal article" date="2008" name="J. Bacteriol.">
        <title>Complete genome sequence of Neisseria gonorrhoeae NCCP11945.</title>
        <authorList>
            <person name="Chung G.T."/>
            <person name="Yoo J.S."/>
            <person name="Oh H.B."/>
            <person name="Lee Y.S."/>
            <person name="Cha S.H."/>
            <person name="Kim S.J."/>
            <person name="Yoo C.K."/>
        </authorList>
    </citation>
    <scope>NUCLEOTIDE SEQUENCE [LARGE SCALE GENOMIC DNA]</scope>
    <source>
        <strain evidence="16 17">NCCP11945</strain>
    </source>
</reference>
<evidence type="ECO:0000256" key="9">
    <source>
        <dbReference type="ARBA" id="ARBA00031908"/>
    </source>
</evidence>
<dbReference type="InterPro" id="IPR016188">
    <property type="entry name" value="PurM-like_N"/>
</dbReference>
<dbReference type="FunFam" id="3.30.1330.10:FF:000001">
    <property type="entry name" value="Phosphoribosylformylglycinamidine cyclo-ligase"/>
    <property type="match status" value="1"/>
</dbReference>
<dbReference type="InterPro" id="IPR010918">
    <property type="entry name" value="PurM-like_C_dom"/>
</dbReference>
<evidence type="ECO:0000256" key="8">
    <source>
        <dbReference type="ARBA" id="ARBA00022840"/>
    </source>
</evidence>
<evidence type="ECO:0000256" key="13">
    <source>
        <dbReference type="HAMAP-Rule" id="MF_00741"/>
    </source>
</evidence>
<comment type="pathway">
    <text evidence="1 13">Purine metabolism; IMP biosynthesis via de novo pathway; 5-amino-1-(5-phospho-D-ribosyl)imidazole from N(2)-formyl-N(1)-(5-phospho-D-ribosyl)glycinamide: step 2/2.</text>
</comment>
<dbReference type="KEGG" id="ngk:NGK_1406"/>
<evidence type="ECO:0000256" key="7">
    <source>
        <dbReference type="ARBA" id="ARBA00022755"/>
    </source>
</evidence>
<protein>
    <recommendedName>
        <fullName evidence="4 13">Phosphoribosylformylglycinamidine cyclo-ligase</fullName>
        <ecNumber evidence="3 13">6.3.3.1</ecNumber>
    </recommendedName>
    <alternativeName>
        <fullName evidence="10 13">AIR synthase</fullName>
    </alternativeName>
    <alternativeName>
        <fullName evidence="11 13">AIRS</fullName>
    </alternativeName>
    <alternativeName>
        <fullName evidence="9 13">Phosphoribosyl-aminoimidazole synthetase</fullName>
    </alternativeName>
</protein>
<dbReference type="SUPFAM" id="SSF56042">
    <property type="entry name" value="PurM C-terminal domain-like"/>
    <property type="match status" value="1"/>
</dbReference>
<comment type="similarity">
    <text evidence="2 13">Belongs to the AIR synthase family.</text>
</comment>
<dbReference type="GO" id="GO:0006189">
    <property type="term" value="P:'de novo' IMP biosynthetic process"/>
    <property type="evidence" value="ECO:0007669"/>
    <property type="project" value="UniProtKB-UniRule"/>
</dbReference>
<evidence type="ECO:0000256" key="4">
    <source>
        <dbReference type="ARBA" id="ARBA00020367"/>
    </source>
</evidence>
<dbReference type="EMBL" id="CP001050">
    <property type="protein sequence ID" value="ACF30079.1"/>
    <property type="molecule type" value="Genomic_DNA"/>
</dbReference>
<dbReference type="PANTHER" id="PTHR10520">
    <property type="entry name" value="TRIFUNCTIONAL PURINE BIOSYNTHETIC PROTEIN ADENOSINE-3-RELATED"/>
    <property type="match status" value="1"/>
</dbReference>
<evidence type="ECO:0000256" key="10">
    <source>
        <dbReference type="ARBA" id="ARBA00032931"/>
    </source>
</evidence>
<evidence type="ECO:0000256" key="1">
    <source>
        <dbReference type="ARBA" id="ARBA00004686"/>
    </source>
</evidence>
<dbReference type="SUPFAM" id="SSF55326">
    <property type="entry name" value="PurM N-terminal domain-like"/>
    <property type="match status" value="1"/>
</dbReference>
<accession>B4RMP6</accession>
<evidence type="ECO:0000256" key="12">
    <source>
        <dbReference type="ARBA" id="ARBA00049057"/>
    </source>
</evidence>
<evidence type="ECO:0000256" key="2">
    <source>
        <dbReference type="ARBA" id="ARBA00010280"/>
    </source>
</evidence>
<dbReference type="GO" id="GO:0005829">
    <property type="term" value="C:cytosol"/>
    <property type="evidence" value="ECO:0007669"/>
    <property type="project" value="TreeGrafter"/>
</dbReference>
<comment type="subcellular location">
    <subcellularLocation>
        <location evidence="13">Cytoplasm</location>
    </subcellularLocation>
</comment>